<dbReference type="Gene3D" id="1.20.5.4130">
    <property type="match status" value="1"/>
</dbReference>
<evidence type="ECO:0008006" key="11">
    <source>
        <dbReference type="Google" id="ProtNLM"/>
    </source>
</evidence>
<dbReference type="AlphaFoldDB" id="A0A9D3UIY9"/>
<dbReference type="FunFam" id="3.40.50.300:FF:001091">
    <property type="entry name" value="Probable disease resistance protein At1g61300"/>
    <property type="match status" value="1"/>
</dbReference>
<dbReference type="OrthoDB" id="37484at2759"/>
<evidence type="ECO:0000256" key="1">
    <source>
        <dbReference type="ARBA" id="ARBA00022737"/>
    </source>
</evidence>
<accession>A0A9D3UIY9</accession>
<reference evidence="9 10" key="1">
    <citation type="journal article" date="2021" name="Plant Biotechnol. J.">
        <title>Multi-omics assisted identification of the key and species-specific regulatory components of drought-tolerant mechanisms in Gossypium stocksii.</title>
        <authorList>
            <person name="Yu D."/>
            <person name="Ke L."/>
            <person name="Zhang D."/>
            <person name="Wu Y."/>
            <person name="Sun Y."/>
            <person name="Mei J."/>
            <person name="Sun J."/>
            <person name="Sun Y."/>
        </authorList>
    </citation>
    <scope>NUCLEOTIDE SEQUENCE [LARGE SCALE GENOMIC DNA]</scope>
    <source>
        <strain evidence="10">cv. E1</strain>
        <tissue evidence="9">Leaf</tissue>
    </source>
</reference>
<protein>
    <recommendedName>
        <fullName evidence="11">Disease resistance RPP13-like protein 1</fullName>
    </recommendedName>
</protein>
<dbReference type="InterPro" id="IPR041118">
    <property type="entry name" value="Rx_N"/>
</dbReference>
<dbReference type="GO" id="GO:0051707">
    <property type="term" value="P:response to other organism"/>
    <property type="evidence" value="ECO:0007669"/>
    <property type="project" value="UniProtKB-ARBA"/>
</dbReference>
<dbReference type="SUPFAM" id="SSF52540">
    <property type="entry name" value="P-loop containing nucleoside triphosphate hydrolases"/>
    <property type="match status" value="1"/>
</dbReference>
<evidence type="ECO:0000259" key="6">
    <source>
        <dbReference type="Pfam" id="PF00931"/>
    </source>
</evidence>
<dbReference type="EMBL" id="JAIQCV010000011">
    <property type="protein sequence ID" value="KAH1046028.1"/>
    <property type="molecule type" value="Genomic_DNA"/>
</dbReference>
<evidence type="ECO:0000259" key="8">
    <source>
        <dbReference type="Pfam" id="PF23559"/>
    </source>
</evidence>
<dbReference type="Pfam" id="PF00931">
    <property type="entry name" value="NB-ARC"/>
    <property type="match status" value="1"/>
</dbReference>
<evidence type="ECO:0000256" key="2">
    <source>
        <dbReference type="ARBA" id="ARBA00022741"/>
    </source>
</evidence>
<keyword evidence="1" id="KW-0677">Repeat</keyword>
<evidence type="ECO:0000256" key="4">
    <source>
        <dbReference type="ARBA" id="ARBA00022840"/>
    </source>
</evidence>
<dbReference type="InterPro" id="IPR036388">
    <property type="entry name" value="WH-like_DNA-bd_sf"/>
</dbReference>
<feature type="domain" description="Disease resistance protein winged helix" evidence="8">
    <location>
        <begin position="388"/>
        <end position="456"/>
    </location>
</feature>
<dbReference type="InterPro" id="IPR032675">
    <property type="entry name" value="LRR_dom_sf"/>
</dbReference>
<keyword evidence="5" id="KW-0175">Coiled coil</keyword>
<dbReference type="InterPro" id="IPR058922">
    <property type="entry name" value="WHD_DRP"/>
</dbReference>
<keyword evidence="3" id="KW-0611">Plant defense</keyword>
<dbReference type="Gene3D" id="3.40.50.300">
    <property type="entry name" value="P-loop containing nucleotide triphosphate hydrolases"/>
    <property type="match status" value="1"/>
</dbReference>
<feature type="domain" description="Disease resistance N-terminal" evidence="7">
    <location>
        <begin position="22"/>
        <end position="114"/>
    </location>
</feature>
<comment type="caution">
    <text evidence="9">The sequence shown here is derived from an EMBL/GenBank/DDBJ whole genome shotgun (WGS) entry which is preliminary data.</text>
</comment>
<evidence type="ECO:0000313" key="10">
    <source>
        <dbReference type="Proteomes" id="UP000828251"/>
    </source>
</evidence>
<dbReference type="FunFam" id="1.10.10.10:FF:000322">
    <property type="entry name" value="Probable disease resistance protein At1g63360"/>
    <property type="match status" value="1"/>
</dbReference>
<evidence type="ECO:0000313" key="9">
    <source>
        <dbReference type="EMBL" id="KAH1046028.1"/>
    </source>
</evidence>
<dbReference type="CDD" id="cd14798">
    <property type="entry name" value="RX-CC_like"/>
    <property type="match status" value="1"/>
</dbReference>
<evidence type="ECO:0000256" key="5">
    <source>
        <dbReference type="SAM" id="Coils"/>
    </source>
</evidence>
<dbReference type="InterPro" id="IPR038005">
    <property type="entry name" value="RX-like_CC"/>
</dbReference>
<dbReference type="PRINTS" id="PR00364">
    <property type="entry name" value="DISEASERSIST"/>
</dbReference>
<dbReference type="GO" id="GO:0006952">
    <property type="term" value="P:defense response"/>
    <property type="evidence" value="ECO:0007669"/>
    <property type="project" value="UniProtKB-KW"/>
</dbReference>
<dbReference type="InterPro" id="IPR027417">
    <property type="entry name" value="P-loop_NTPase"/>
</dbReference>
<dbReference type="SUPFAM" id="SSF52058">
    <property type="entry name" value="L domain-like"/>
    <property type="match status" value="1"/>
</dbReference>
<dbReference type="GO" id="GO:0005524">
    <property type="term" value="F:ATP binding"/>
    <property type="evidence" value="ECO:0007669"/>
    <property type="project" value="UniProtKB-KW"/>
</dbReference>
<proteinExistence type="predicted"/>
<feature type="coiled-coil region" evidence="5">
    <location>
        <begin position="40"/>
        <end position="74"/>
    </location>
</feature>
<dbReference type="InterPro" id="IPR002182">
    <property type="entry name" value="NB-ARC"/>
</dbReference>
<feature type="domain" description="NB-ARC" evidence="6">
    <location>
        <begin position="186"/>
        <end position="331"/>
    </location>
</feature>
<dbReference type="Gene3D" id="3.80.10.10">
    <property type="entry name" value="Ribonuclease Inhibitor"/>
    <property type="match status" value="1"/>
</dbReference>
<dbReference type="GO" id="GO:0043531">
    <property type="term" value="F:ADP binding"/>
    <property type="evidence" value="ECO:0007669"/>
    <property type="project" value="InterPro"/>
</dbReference>
<keyword evidence="4" id="KW-0067">ATP-binding</keyword>
<evidence type="ECO:0000256" key="3">
    <source>
        <dbReference type="ARBA" id="ARBA00022821"/>
    </source>
</evidence>
<sequence>MATKLFLNALSSIKEIFVSKLVDFSLEKLGSSDLLQFATEKRVLEEIQNLEKELKQIRRVLDDAEERQMKEQQVKDWLIDLQNLAFDVEDVVDEFATEIDRRNLMMERRGSSSKRSRFNIPSFNDVLFNRGIMSKIRDLTAKLKDLEPQRSKLELRMTNCQRPTRLEERLQPTSLEIENHVYGRDKDKQTILDLILQSDDERNFVIPIVGMVGIGKTTLAQLVYNDASIQHHFHLKTWACVSDDFDVLRITKEILQSVTSEPCNDNDLNKVQEKLQKKLSGKKFLFVLDDVWNENYHDWTILQSPFKTRTQGSKIIVTTRNHGVSSTMAAKTLSGLLRTNVDLHAWEDILESEIWKLSKDYSSIIPALQLSYHHLPLHLKRCFMYCAIIPKGYEFEKEEIILLWKAQGFLQEARDKQCIHDLGHNYFDDLVSRSLLQMSVNNNSRFVMHDFINDLAQSVAGEVCFKMEDAVSFPRDEIEVTLPSSLSRLYIFDFPKLENLSSNSFRNLTSLQHLTIKNCPNLKTLPGNNMLSSLLELYILDCPMMAERCKRDKGPERSKIIHIPYVAIIDESN</sequence>
<dbReference type="Pfam" id="PF23559">
    <property type="entry name" value="WHD_DRP"/>
    <property type="match status" value="1"/>
</dbReference>
<dbReference type="Gene3D" id="1.10.10.10">
    <property type="entry name" value="Winged helix-like DNA-binding domain superfamily/Winged helix DNA-binding domain"/>
    <property type="match status" value="1"/>
</dbReference>
<dbReference type="PANTHER" id="PTHR36766:SF51">
    <property type="entry name" value="DISEASE RESISTANCE RPP13-LIKE PROTEIN 1"/>
    <property type="match status" value="1"/>
</dbReference>
<keyword evidence="2" id="KW-0547">Nucleotide-binding</keyword>
<evidence type="ECO:0000259" key="7">
    <source>
        <dbReference type="Pfam" id="PF18052"/>
    </source>
</evidence>
<name>A0A9D3UIY9_9ROSI</name>
<gene>
    <name evidence="9" type="ORF">J1N35_036812</name>
</gene>
<dbReference type="Pfam" id="PF18052">
    <property type="entry name" value="Rx_N"/>
    <property type="match status" value="1"/>
</dbReference>
<dbReference type="Proteomes" id="UP000828251">
    <property type="component" value="Unassembled WGS sequence"/>
</dbReference>
<keyword evidence="10" id="KW-1185">Reference proteome</keyword>
<dbReference type="PANTHER" id="PTHR36766">
    <property type="entry name" value="PLANT BROAD-SPECTRUM MILDEW RESISTANCE PROTEIN RPW8"/>
    <property type="match status" value="1"/>
</dbReference>
<organism evidence="9 10">
    <name type="scientific">Gossypium stocksii</name>
    <dbReference type="NCBI Taxonomy" id="47602"/>
    <lineage>
        <taxon>Eukaryota</taxon>
        <taxon>Viridiplantae</taxon>
        <taxon>Streptophyta</taxon>
        <taxon>Embryophyta</taxon>
        <taxon>Tracheophyta</taxon>
        <taxon>Spermatophyta</taxon>
        <taxon>Magnoliopsida</taxon>
        <taxon>eudicotyledons</taxon>
        <taxon>Gunneridae</taxon>
        <taxon>Pentapetalae</taxon>
        <taxon>rosids</taxon>
        <taxon>malvids</taxon>
        <taxon>Malvales</taxon>
        <taxon>Malvaceae</taxon>
        <taxon>Malvoideae</taxon>
        <taxon>Gossypium</taxon>
    </lineage>
</organism>